<reference evidence="2" key="1">
    <citation type="submission" date="2010-01" db="EMBL/GenBank/DDBJ databases">
        <authorList>
            <person name="Carlson J."/>
            <person name="Booth B."/>
            <person name="Frise E."/>
            <person name="Sandler J."/>
            <person name="Wan K."/>
            <person name="Yu C."/>
            <person name="Celniker S."/>
        </authorList>
    </citation>
    <scope>NUCLEOTIDE SEQUENCE</scope>
</reference>
<dbReference type="OrthoDB" id="4473401at2759"/>
<evidence type="ECO:0000256" key="1">
    <source>
        <dbReference type="SAM" id="SignalP"/>
    </source>
</evidence>
<gene>
    <name evidence="2" type="primary">CG42464-RA</name>
</gene>
<feature type="non-terminal residue" evidence="2">
    <location>
        <position position="1"/>
    </location>
</feature>
<organism evidence="2">
    <name type="scientific">Drosophila melanogaster</name>
    <name type="common">Fruit fly</name>
    <dbReference type="NCBI Taxonomy" id="7227"/>
    <lineage>
        <taxon>Eukaryota</taxon>
        <taxon>Metazoa</taxon>
        <taxon>Ecdysozoa</taxon>
        <taxon>Arthropoda</taxon>
        <taxon>Hexapoda</taxon>
        <taxon>Insecta</taxon>
        <taxon>Pterygota</taxon>
        <taxon>Neoptera</taxon>
        <taxon>Endopterygota</taxon>
        <taxon>Diptera</taxon>
        <taxon>Brachycera</taxon>
        <taxon>Muscomorpha</taxon>
        <taxon>Ephydroidea</taxon>
        <taxon>Drosophilidae</taxon>
        <taxon>Drosophila</taxon>
        <taxon>Sophophora</taxon>
    </lineage>
</organism>
<dbReference type="EMBL" id="BT120224">
    <property type="protein sequence ID" value="ADB94039.1"/>
    <property type="molecule type" value="mRNA"/>
</dbReference>
<name>D3DMQ8_DROME</name>
<keyword evidence="1" id="KW-0732">Signal</keyword>
<protein>
    <submittedName>
        <fullName evidence="2">MIP16668p</fullName>
    </submittedName>
</protein>
<dbReference type="AlphaFoldDB" id="D3DMQ8"/>
<sequence length="97" mass="10949">SKQSFTGKKMFINIWYLFIALAGVNAESADEICQLTPEANGFGKIMSCAHYSNWFSYHSDKNECLEFSYEAVVATKIGFKLKQFAKISAKIKLSSFE</sequence>
<dbReference type="VEuPathDB" id="VectorBase:FBgn0259954"/>
<accession>D3DMQ8</accession>
<feature type="chain" id="PRO_5003042211" evidence="1">
    <location>
        <begin position="27"/>
        <end position="97"/>
    </location>
</feature>
<feature type="signal peptide" evidence="1">
    <location>
        <begin position="1"/>
        <end position="26"/>
    </location>
</feature>
<dbReference type="ExpressionAtlas" id="D3DMQ8">
    <property type="expression patterns" value="baseline and differential"/>
</dbReference>
<evidence type="ECO:0000313" key="2">
    <source>
        <dbReference type="EMBL" id="ADB94039.1"/>
    </source>
</evidence>
<proteinExistence type="evidence at transcript level"/>